<name>A0A3G5AB30_9VIRU</name>
<organism evidence="1">
    <name type="scientific">Hyperionvirus sp</name>
    <dbReference type="NCBI Taxonomy" id="2487770"/>
    <lineage>
        <taxon>Viruses</taxon>
        <taxon>Varidnaviria</taxon>
        <taxon>Bamfordvirae</taxon>
        <taxon>Nucleocytoviricota</taxon>
        <taxon>Megaviricetes</taxon>
        <taxon>Imitervirales</taxon>
        <taxon>Mimiviridae</taxon>
        <taxon>Klosneuvirinae</taxon>
    </lineage>
</organism>
<protein>
    <recommendedName>
        <fullName evidence="2">Tetratricopeptide repeat protein</fullName>
    </recommendedName>
</protein>
<dbReference type="EMBL" id="MK072406">
    <property type="protein sequence ID" value="AYV84397.1"/>
    <property type="molecule type" value="Genomic_DNA"/>
</dbReference>
<sequence length="348" mass="40765">MDYINNEFLTANPIDYSFIESKIDSDRKEDGEIKIKINSDKYDPVLVEKMLTEVKDGNVQDTVIYRLCIAEVAFNPHACFVLGELYRGKGNIVEAHAYYLMGMKMGYSKCFKSMASLYVDPLVAYSQSYTMQSRKRSALICLKRYLELEFDLQAAILLARIIMDTSISDIPDWNGKKLFACALGIMEKELNHEPDFNRYLAEIKQPDKLKQRVLESTPCYEIPNIHHIFRLLACIYSKVGIHKAYLFKSLQYLSSGMHENQLIDMCDFINHTPELHTFENFSFWFEFACDQIYEAADYQMALFCYNCKQYHKAKWYGDLALLSTEEKMVDLFHIMYKDPEYFRIMSRC</sequence>
<dbReference type="SUPFAM" id="SSF81901">
    <property type="entry name" value="HCP-like"/>
    <property type="match status" value="1"/>
</dbReference>
<evidence type="ECO:0008006" key="2">
    <source>
        <dbReference type="Google" id="ProtNLM"/>
    </source>
</evidence>
<gene>
    <name evidence="1" type="ORF">Hyperionvirus24_19</name>
</gene>
<reference evidence="1" key="1">
    <citation type="submission" date="2018-10" db="EMBL/GenBank/DDBJ databases">
        <title>Hidden diversity of soil giant viruses.</title>
        <authorList>
            <person name="Schulz F."/>
            <person name="Alteio L."/>
            <person name="Goudeau D."/>
            <person name="Ryan E.M."/>
            <person name="Malmstrom R.R."/>
            <person name="Blanchard J."/>
            <person name="Woyke T."/>
        </authorList>
    </citation>
    <scope>NUCLEOTIDE SEQUENCE</scope>
    <source>
        <strain evidence="1">HYV1</strain>
    </source>
</reference>
<proteinExistence type="predicted"/>
<accession>A0A3G5AB30</accession>
<evidence type="ECO:0000313" key="1">
    <source>
        <dbReference type="EMBL" id="AYV84397.1"/>
    </source>
</evidence>